<evidence type="ECO:0000313" key="1">
    <source>
        <dbReference type="EMBL" id="CAL1270125.1"/>
    </source>
</evidence>
<keyword evidence="2" id="KW-1185">Reference proteome</keyword>
<gene>
    <name evidence="1" type="ORF">LARSCL_LOCUS5118</name>
</gene>
<evidence type="ECO:0000313" key="2">
    <source>
        <dbReference type="Proteomes" id="UP001497382"/>
    </source>
</evidence>
<accession>A0AAV1ZIQ6</accession>
<dbReference type="AlphaFoldDB" id="A0AAV1ZIQ6"/>
<protein>
    <submittedName>
        <fullName evidence="1">Uncharacterized protein</fullName>
    </submittedName>
</protein>
<sequence length="78" mass="8506">MSVSPFQITHRFVDGKMVIACGSGVRCFCVQKSIMQVWILVCKFSPGGLSSYHKNIHRPLHIKFSSISTAGTPGAIPN</sequence>
<name>A0AAV1ZIQ6_9ARAC</name>
<dbReference type="EMBL" id="CAXIEN010000046">
    <property type="protein sequence ID" value="CAL1270125.1"/>
    <property type="molecule type" value="Genomic_DNA"/>
</dbReference>
<organism evidence="1 2">
    <name type="scientific">Larinioides sclopetarius</name>
    <dbReference type="NCBI Taxonomy" id="280406"/>
    <lineage>
        <taxon>Eukaryota</taxon>
        <taxon>Metazoa</taxon>
        <taxon>Ecdysozoa</taxon>
        <taxon>Arthropoda</taxon>
        <taxon>Chelicerata</taxon>
        <taxon>Arachnida</taxon>
        <taxon>Araneae</taxon>
        <taxon>Araneomorphae</taxon>
        <taxon>Entelegynae</taxon>
        <taxon>Araneoidea</taxon>
        <taxon>Araneidae</taxon>
        <taxon>Larinioides</taxon>
    </lineage>
</organism>
<dbReference type="Proteomes" id="UP001497382">
    <property type="component" value="Unassembled WGS sequence"/>
</dbReference>
<reference evidence="1 2" key="1">
    <citation type="submission" date="2024-04" db="EMBL/GenBank/DDBJ databases">
        <authorList>
            <person name="Rising A."/>
            <person name="Reimegard J."/>
            <person name="Sonavane S."/>
            <person name="Akerstrom W."/>
            <person name="Nylinder S."/>
            <person name="Hedman E."/>
            <person name="Kallberg Y."/>
        </authorList>
    </citation>
    <scope>NUCLEOTIDE SEQUENCE [LARGE SCALE GENOMIC DNA]</scope>
</reference>
<proteinExistence type="predicted"/>
<comment type="caution">
    <text evidence="1">The sequence shown here is derived from an EMBL/GenBank/DDBJ whole genome shotgun (WGS) entry which is preliminary data.</text>
</comment>